<dbReference type="Gramene" id="EFJ28406">
    <property type="protein sequence ID" value="EFJ28406"/>
    <property type="gene ID" value="SELMODRAFT_411151"/>
</dbReference>
<dbReference type="EMBL" id="GL377579">
    <property type="protein sequence ID" value="EFJ28406.1"/>
    <property type="molecule type" value="Genomic_DNA"/>
</dbReference>
<evidence type="ECO:0000313" key="2">
    <source>
        <dbReference type="Proteomes" id="UP000001514"/>
    </source>
</evidence>
<dbReference type="KEGG" id="smo:SELMODRAFT_411151"/>
<dbReference type="InParanoid" id="D8RGQ8"/>
<sequence length="403" mass="45113">MECIWVKRGDDLRLVPLEGGFFLVADVARHYGLAPESLAVGSLALIQDSYGKSRMTFEQIIGFARSCGLGDGSQENPLQINGRKQPLSRREEEEEAAAAFAETPLGKAFDEAEEHMFEVTRVWNLKRARTEVFLDELREGIYGYRAKMRKSSTLEKEMKKFVCSVHIISSKRLRDRTLDPNTATGFATLIDPEGLCITVAKCVEELRDEMKIMVKFLEEDAFYEYKISERTTYGTGPMIVYLEPVVGVNFGQCMYVHGDVDEFMDTLYTFGPSLEMVRGVYLDPDVVLFGSLALQPGAPVFTEDGSLQGIVMNPKLGKLGRKGNNKITTTRAAAEESKRAKLEEKLGYAVGRKPRYLKATTKSLVELLDPHSSDYSDYVSELPRMEAAPSHRTLARYGKSTST</sequence>
<protein>
    <submittedName>
        <fullName evidence="1">Uncharacterized protein</fullName>
    </submittedName>
</protein>
<dbReference type="AlphaFoldDB" id="D8RGQ8"/>
<proteinExistence type="predicted"/>
<keyword evidence="2" id="KW-1185">Reference proteome</keyword>
<dbReference type="Proteomes" id="UP000001514">
    <property type="component" value="Unassembled WGS sequence"/>
</dbReference>
<evidence type="ECO:0000313" key="1">
    <source>
        <dbReference type="EMBL" id="EFJ28406.1"/>
    </source>
</evidence>
<dbReference type="HOGENOM" id="CLU_675107_0_0_1"/>
<accession>D8RGQ8</accession>
<name>D8RGQ8_SELML</name>
<reference evidence="1 2" key="1">
    <citation type="journal article" date="2011" name="Science">
        <title>The Selaginella genome identifies genetic changes associated with the evolution of vascular plants.</title>
        <authorList>
            <person name="Banks J.A."/>
            <person name="Nishiyama T."/>
            <person name="Hasebe M."/>
            <person name="Bowman J.L."/>
            <person name="Gribskov M."/>
            <person name="dePamphilis C."/>
            <person name="Albert V.A."/>
            <person name="Aono N."/>
            <person name="Aoyama T."/>
            <person name="Ambrose B.A."/>
            <person name="Ashton N.W."/>
            <person name="Axtell M.J."/>
            <person name="Barker E."/>
            <person name="Barker M.S."/>
            <person name="Bennetzen J.L."/>
            <person name="Bonawitz N.D."/>
            <person name="Chapple C."/>
            <person name="Cheng C."/>
            <person name="Correa L.G."/>
            <person name="Dacre M."/>
            <person name="DeBarry J."/>
            <person name="Dreyer I."/>
            <person name="Elias M."/>
            <person name="Engstrom E.M."/>
            <person name="Estelle M."/>
            <person name="Feng L."/>
            <person name="Finet C."/>
            <person name="Floyd S.K."/>
            <person name="Frommer W.B."/>
            <person name="Fujita T."/>
            <person name="Gramzow L."/>
            <person name="Gutensohn M."/>
            <person name="Harholt J."/>
            <person name="Hattori M."/>
            <person name="Heyl A."/>
            <person name="Hirai T."/>
            <person name="Hiwatashi Y."/>
            <person name="Ishikawa M."/>
            <person name="Iwata M."/>
            <person name="Karol K.G."/>
            <person name="Koehler B."/>
            <person name="Kolukisaoglu U."/>
            <person name="Kubo M."/>
            <person name="Kurata T."/>
            <person name="Lalonde S."/>
            <person name="Li K."/>
            <person name="Li Y."/>
            <person name="Litt A."/>
            <person name="Lyons E."/>
            <person name="Manning G."/>
            <person name="Maruyama T."/>
            <person name="Michael T.P."/>
            <person name="Mikami K."/>
            <person name="Miyazaki S."/>
            <person name="Morinaga S."/>
            <person name="Murata T."/>
            <person name="Mueller-Roeber B."/>
            <person name="Nelson D.R."/>
            <person name="Obara M."/>
            <person name="Oguri Y."/>
            <person name="Olmstead R.G."/>
            <person name="Onodera N."/>
            <person name="Petersen B.L."/>
            <person name="Pils B."/>
            <person name="Prigge M."/>
            <person name="Rensing S.A."/>
            <person name="Riano-Pachon D.M."/>
            <person name="Roberts A.W."/>
            <person name="Sato Y."/>
            <person name="Scheller H.V."/>
            <person name="Schulz B."/>
            <person name="Schulz C."/>
            <person name="Shakirov E.V."/>
            <person name="Shibagaki N."/>
            <person name="Shinohara N."/>
            <person name="Shippen D.E."/>
            <person name="Soerensen I."/>
            <person name="Sotooka R."/>
            <person name="Sugimoto N."/>
            <person name="Sugita M."/>
            <person name="Sumikawa N."/>
            <person name="Tanurdzic M."/>
            <person name="Theissen G."/>
            <person name="Ulvskov P."/>
            <person name="Wakazuki S."/>
            <person name="Weng J.K."/>
            <person name="Willats W.W."/>
            <person name="Wipf D."/>
            <person name="Wolf P.G."/>
            <person name="Yang L."/>
            <person name="Zimmer A.D."/>
            <person name="Zhu Q."/>
            <person name="Mitros T."/>
            <person name="Hellsten U."/>
            <person name="Loque D."/>
            <person name="Otillar R."/>
            <person name="Salamov A."/>
            <person name="Schmutz J."/>
            <person name="Shapiro H."/>
            <person name="Lindquist E."/>
            <person name="Lucas S."/>
            <person name="Rokhsar D."/>
            <person name="Grigoriev I.V."/>
        </authorList>
    </citation>
    <scope>NUCLEOTIDE SEQUENCE [LARGE SCALE GENOMIC DNA]</scope>
</reference>
<gene>
    <name evidence="1" type="ORF">SELMODRAFT_411151</name>
</gene>
<organism evidence="2">
    <name type="scientific">Selaginella moellendorffii</name>
    <name type="common">Spikemoss</name>
    <dbReference type="NCBI Taxonomy" id="88036"/>
    <lineage>
        <taxon>Eukaryota</taxon>
        <taxon>Viridiplantae</taxon>
        <taxon>Streptophyta</taxon>
        <taxon>Embryophyta</taxon>
        <taxon>Tracheophyta</taxon>
        <taxon>Lycopodiopsida</taxon>
        <taxon>Selaginellales</taxon>
        <taxon>Selaginellaceae</taxon>
        <taxon>Selaginella</taxon>
    </lineage>
</organism>